<dbReference type="Gene3D" id="3.90.350.10">
    <property type="entry name" value="Transposase Inhibitor Protein From Tn5, Chain A, domain 1"/>
    <property type="match status" value="1"/>
</dbReference>
<name>A0A0X8H1M1_9FIRM</name>
<evidence type="ECO:0000259" key="1">
    <source>
        <dbReference type="Pfam" id="PF01609"/>
    </source>
</evidence>
<dbReference type="RefSeq" id="WP_067633624.1">
    <property type="nucleotide sequence ID" value="NZ_CP013213.1"/>
</dbReference>
<evidence type="ECO:0000313" key="2">
    <source>
        <dbReference type="EMBL" id="AMC94184.1"/>
    </source>
</evidence>
<dbReference type="STRING" id="1514105.AOC36_09330"/>
<dbReference type="GO" id="GO:0003677">
    <property type="term" value="F:DNA binding"/>
    <property type="evidence" value="ECO:0007669"/>
    <property type="project" value="InterPro"/>
</dbReference>
<dbReference type="AlphaFoldDB" id="A0A0X8H1M1"/>
<dbReference type="GO" id="GO:0006313">
    <property type="term" value="P:DNA transposition"/>
    <property type="evidence" value="ECO:0007669"/>
    <property type="project" value="InterPro"/>
</dbReference>
<sequence>MIRNHKSIYITDRYYGSVELFRFLELNGCKYCIRGKTNFFKEEVAKIEKDGWIDITVNKQWQRRLKHEEVRDSFESNPRIRIRVVKYELKNSSKKDETHHIYFTNLSQAEFSHKEVAELYSDRWKIETHFKYYKSELEAERFNTTCPDVYKCKILARIIALNILGIIEAELNAELHNKRTQNHVDGFKTKFVTLKDLMYEGTLVKGGDI</sequence>
<accession>A0A0X8H1M1</accession>
<organism evidence="2 3">
    <name type="scientific">Erysipelothrix larvae</name>
    <dbReference type="NCBI Taxonomy" id="1514105"/>
    <lineage>
        <taxon>Bacteria</taxon>
        <taxon>Bacillati</taxon>
        <taxon>Bacillota</taxon>
        <taxon>Erysipelotrichia</taxon>
        <taxon>Erysipelotrichales</taxon>
        <taxon>Erysipelotrichaceae</taxon>
        <taxon>Erysipelothrix</taxon>
    </lineage>
</organism>
<dbReference type="KEGG" id="erl:AOC36_09330"/>
<dbReference type="Proteomes" id="UP000063781">
    <property type="component" value="Chromosome"/>
</dbReference>
<dbReference type="InterPro" id="IPR002559">
    <property type="entry name" value="Transposase_11"/>
</dbReference>
<reference evidence="2 3" key="1">
    <citation type="submission" date="2015-10" db="EMBL/GenBank/DDBJ databases">
        <title>Erysipelothrix larvae sp. LV19 isolated from the larval gut of the rhinoceros beetle, Trypoxylus dichotomus.</title>
        <authorList>
            <person name="Lim S."/>
            <person name="Kim B.-C."/>
        </authorList>
    </citation>
    <scope>NUCLEOTIDE SEQUENCE [LARGE SCALE GENOMIC DNA]</scope>
    <source>
        <strain evidence="2 3">LV19</strain>
    </source>
</reference>
<feature type="domain" description="Transposase IS4-like" evidence="1">
    <location>
        <begin position="5"/>
        <end position="163"/>
    </location>
</feature>
<keyword evidence="3" id="KW-1185">Reference proteome</keyword>
<dbReference type="Pfam" id="PF01609">
    <property type="entry name" value="DDE_Tnp_1"/>
    <property type="match status" value="1"/>
</dbReference>
<dbReference type="InterPro" id="IPR012337">
    <property type="entry name" value="RNaseH-like_sf"/>
</dbReference>
<gene>
    <name evidence="2" type="ORF">AOC36_09330</name>
</gene>
<proteinExistence type="predicted"/>
<evidence type="ECO:0000313" key="3">
    <source>
        <dbReference type="Proteomes" id="UP000063781"/>
    </source>
</evidence>
<protein>
    <recommendedName>
        <fullName evidence="1">Transposase IS4-like domain-containing protein</fullName>
    </recommendedName>
</protein>
<dbReference type="GO" id="GO:0004803">
    <property type="term" value="F:transposase activity"/>
    <property type="evidence" value="ECO:0007669"/>
    <property type="project" value="InterPro"/>
</dbReference>
<dbReference type="SUPFAM" id="SSF53098">
    <property type="entry name" value="Ribonuclease H-like"/>
    <property type="match status" value="1"/>
</dbReference>
<dbReference type="EMBL" id="CP013213">
    <property type="protein sequence ID" value="AMC94184.1"/>
    <property type="molecule type" value="Genomic_DNA"/>
</dbReference>
<dbReference type="PANTHER" id="PTHR33258">
    <property type="entry name" value="TRANSPOSASE INSL FOR INSERTION SEQUENCE ELEMENT IS186A-RELATED"/>
    <property type="match status" value="1"/>
</dbReference>
<dbReference type="PANTHER" id="PTHR33258:SF1">
    <property type="entry name" value="TRANSPOSASE INSL FOR INSERTION SEQUENCE ELEMENT IS186A-RELATED"/>
    <property type="match status" value="1"/>
</dbReference>